<dbReference type="EMBL" id="JBHSNZ010000030">
    <property type="protein sequence ID" value="MFC5812010.1"/>
    <property type="molecule type" value="Genomic_DNA"/>
</dbReference>
<keyword evidence="8" id="KW-1185">Reference proteome</keyword>
<protein>
    <submittedName>
        <fullName evidence="7">NAD(P)/FAD-dependent oxidoreductase</fullName>
        <ecNumber evidence="7">1.6.5.-</ecNumber>
    </submittedName>
</protein>
<feature type="domain" description="FAD/NAD(P)-binding" evidence="6">
    <location>
        <begin position="3"/>
        <end position="314"/>
    </location>
</feature>
<evidence type="ECO:0000313" key="7">
    <source>
        <dbReference type="EMBL" id="MFC5812010.1"/>
    </source>
</evidence>
<sequence length="400" mass="41847">MKKIVILGGGFAGVWSAAAAVRLRDKQNVPRHELSVTLISPSPDLVIRPRLYEQVPHDVKVPLRKVLGPLGVDIVTAAATGIDVQASTVTLDGGHEPVPYDRLVLAVGSRVVRPAFPGSEAVHDVDSIEAAEALQKHLDSLADTPPSRARFTAVVVGAGFTGLEVATELVGRLRELASAASAADDVRVILVDKAEVVGPELGDGPRPVIEEALDRLAVERRTGVTIDSVDGDRVRLSDGSVLEAGTVVWTAGMRAHPLAAEVAAPLDRLGRLHVDEYLAVPGAPGVYAAGDTAAPEAAPGHPVTQSCQHAIPQGKYAGHNAAASLLGAPPLPFRAAPYVTCLDLGAQGAVFTTGFERTVLHTGETAKDIKVKINTEWIYPPVNDVEALLDQANPQSARAS</sequence>
<keyword evidence="4" id="KW-0274">FAD</keyword>
<dbReference type="InterPro" id="IPR051169">
    <property type="entry name" value="NADH-Q_oxidoreductase"/>
</dbReference>
<dbReference type="Gene3D" id="3.50.50.100">
    <property type="match status" value="1"/>
</dbReference>
<dbReference type="PRINTS" id="PR00411">
    <property type="entry name" value="PNDRDTASEI"/>
</dbReference>
<dbReference type="PANTHER" id="PTHR42913:SF3">
    <property type="entry name" value="64 KDA MITOCHONDRIAL NADH DEHYDROGENASE (EUROFUNG)"/>
    <property type="match status" value="1"/>
</dbReference>
<evidence type="ECO:0000256" key="3">
    <source>
        <dbReference type="ARBA" id="ARBA00022630"/>
    </source>
</evidence>
<comment type="similarity">
    <text evidence="2">Belongs to the NADH dehydrogenase family.</text>
</comment>
<dbReference type="PANTHER" id="PTHR42913">
    <property type="entry name" value="APOPTOSIS-INDUCING FACTOR 1"/>
    <property type="match status" value="1"/>
</dbReference>
<organism evidence="7 8">
    <name type="scientific">Streptomyces heilongjiangensis</name>
    <dbReference type="NCBI Taxonomy" id="945052"/>
    <lineage>
        <taxon>Bacteria</taxon>
        <taxon>Bacillati</taxon>
        <taxon>Actinomycetota</taxon>
        <taxon>Actinomycetes</taxon>
        <taxon>Kitasatosporales</taxon>
        <taxon>Streptomycetaceae</taxon>
        <taxon>Streptomyces</taxon>
    </lineage>
</organism>
<keyword evidence="3" id="KW-0285">Flavoprotein</keyword>
<evidence type="ECO:0000313" key="8">
    <source>
        <dbReference type="Proteomes" id="UP001596112"/>
    </source>
</evidence>
<name>A0ABW1BFZ3_9ACTN</name>
<accession>A0ABW1BFZ3</accession>
<dbReference type="InterPro" id="IPR036188">
    <property type="entry name" value="FAD/NAD-bd_sf"/>
</dbReference>
<dbReference type="GO" id="GO:0016491">
    <property type="term" value="F:oxidoreductase activity"/>
    <property type="evidence" value="ECO:0007669"/>
    <property type="project" value="UniProtKB-KW"/>
</dbReference>
<dbReference type="RefSeq" id="WP_272173419.1">
    <property type="nucleotide sequence ID" value="NZ_JAQOSL010000108.1"/>
</dbReference>
<dbReference type="SUPFAM" id="SSF51905">
    <property type="entry name" value="FAD/NAD(P)-binding domain"/>
    <property type="match status" value="1"/>
</dbReference>
<evidence type="ECO:0000256" key="1">
    <source>
        <dbReference type="ARBA" id="ARBA00001974"/>
    </source>
</evidence>
<dbReference type="EC" id="1.6.5.-" evidence="7"/>
<keyword evidence="5 7" id="KW-0560">Oxidoreductase</keyword>
<gene>
    <name evidence="7" type="ORF">ACFQGO_31620</name>
</gene>
<reference evidence="8" key="1">
    <citation type="journal article" date="2019" name="Int. J. Syst. Evol. Microbiol.">
        <title>The Global Catalogue of Microorganisms (GCM) 10K type strain sequencing project: providing services to taxonomists for standard genome sequencing and annotation.</title>
        <authorList>
            <consortium name="The Broad Institute Genomics Platform"/>
            <consortium name="The Broad Institute Genome Sequencing Center for Infectious Disease"/>
            <person name="Wu L."/>
            <person name="Ma J."/>
        </authorList>
    </citation>
    <scope>NUCLEOTIDE SEQUENCE [LARGE SCALE GENOMIC DNA]</scope>
    <source>
        <strain evidence="8">JCM 9918</strain>
    </source>
</reference>
<evidence type="ECO:0000259" key="6">
    <source>
        <dbReference type="Pfam" id="PF07992"/>
    </source>
</evidence>
<dbReference type="PRINTS" id="PR00368">
    <property type="entry name" value="FADPNR"/>
</dbReference>
<comment type="caution">
    <text evidence="7">The sequence shown here is derived from an EMBL/GenBank/DDBJ whole genome shotgun (WGS) entry which is preliminary data.</text>
</comment>
<evidence type="ECO:0000256" key="2">
    <source>
        <dbReference type="ARBA" id="ARBA00005272"/>
    </source>
</evidence>
<evidence type="ECO:0000256" key="4">
    <source>
        <dbReference type="ARBA" id="ARBA00022827"/>
    </source>
</evidence>
<evidence type="ECO:0000256" key="5">
    <source>
        <dbReference type="ARBA" id="ARBA00023002"/>
    </source>
</evidence>
<dbReference type="Proteomes" id="UP001596112">
    <property type="component" value="Unassembled WGS sequence"/>
</dbReference>
<dbReference type="Pfam" id="PF07992">
    <property type="entry name" value="Pyr_redox_2"/>
    <property type="match status" value="1"/>
</dbReference>
<comment type="cofactor">
    <cofactor evidence="1">
        <name>FAD</name>
        <dbReference type="ChEBI" id="CHEBI:57692"/>
    </cofactor>
</comment>
<dbReference type="InterPro" id="IPR023753">
    <property type="entry name" value="FAD/NAD-binding_dom"/>
</dbReference>
<proteinExistence type="inferred from homology"/>